<feature type="transmembrane region" description="Helical" evidence="1">
    <location>
        <begin position="356"/>
        <end position="375"/>
    </location>
</feature>
<evidence type="ECO:0000256" key="1">
    <source>
        <dbReference type="SAM" id="Phobius"/>
    </source>
</evidence>
<gene>
    <name evidence="2" type="ORF">ACFONA_14130</name>
</gene>
<evidence type="ECO:0000313" key="2">
    <source>
        <dbReference type="EMBL" id="MFC3581306.1"/>
    </source>
</evidence>
<feature type="transmembrane region" description="Helical" evidence="1">
    <location>
        <begin position="183"/>
        <end position="210"/>
    </location>
</feature>
<feature type="transmembrane region" description="Helical" evidence="1">
    <location>
        <begin position="30"/>
        <end position="51"/>
    </location>
</feature>
<name>A0ABV7SYU1_9SPHN</name>
<evidence type="ECO:0000313" key="3">
    <source>
        <dbReference type="Proteomes" id="UP001595713"/>
    </source>
</evidence>
<dbReference type="RefSeq" id="WP_261292833.1">
    <property type="nucleotide sequence ID" value="NZ_JANQBK010000001.1"/>
</dbReference>
<reference evidence="3" key="1">
    <citation type="journal article" date="2019" name="Int. J. Syst. Evol. Microbiol.">
        <title>The Global Catalogue of Microorganisms (GCM) 10K type strain sequencing project: providing services to taxonomists for standard genome sequencing and annotation.</title>
        <authorList>
            <consortium name="The Broad Institute Genomics Platform"/>
            <consortium name="The Broad Institute Genome Sequencing Center for Infectious Disease"/>
            <person name="Wu L."/>
            <person name="Ma J."/>
        </authorList>
    </citation>
    <scope>NUCLEOTIDE SEQUENCE [LARGE SCALE GENOMIC DNA]</scope>
    <source>
        <strain evidence="3">KCTC 42739</strain>
    </source>
</reference>
<keyword evidence="1" id="KW-0812">Transmembrane</keyword>
<comment type="caution">
    <text evidence="2">The sequence shown here is derived from an EMBL/GenBank/DDBJ whole genome shotgun (WGS) entry which is preliminary data.</text>
</comment>
<accession>A0ABV7SYU1</accession>
<feature type="transmembrane region" description="Helical" evidence="1">
    <location>
        <begin position="333"/>
        <end position="349"/>
    </location>
</feature>
<feature type="transmembrane region" description="Helical" evidence="1">
    <location>
        <begin position="157"/>
        <end position="177"/>
    </location>
</feature>
<protein>
    <recommendedName>
        <fullName evidence="4">Glycosyltransferase RgtA/B/C/D-like domain-containing protein</fullName>
    </recommendedName>
</protein>
<feature type="transmembrane region" description="Helical" evidence="1">
    <location>
        <begin position="257"/>
        <end position="281"/>
    </location>
</feature>
<keyword evidence="1" id="KW-0472">Membrane</keyword>
<feature type="transmembrane region" description="Helical" evidence="1">
    <location>
        <begin position="107"/>
        <end position="126"/>
    </location>
</feature>
<feature type="transmembrane region" description="Helical" evidence="1">
    <location>
        <begin position="222"/>
        <end position="245"/>
    </location>
</feature>
<proteinExistence type="predicted"/>
<sequence length="503" mass="54278">MPATNHDGRYGGAGAAPVTARAALPTRVGWRAPLVVAALILGVTGRITYGWQAPLWFDETFSAVIATQPSAAALLHWCLNEMTGPAFYMPLWLWVKLAGSSDMALRVPSLILSIAAPLLILWKGAADRDLRLWWAVFALLWVPMFALAGEARPYPQLFMLGVVQAILFVRLLAAPGIARASGWVAVSVLLILTHYWGAVPCLVQGLAYLACHRRRAVATWPALLLLLPLIGWAYVHLPLVLAITMPADPVYPDPLRTALTAIPAMLLGVPLGALIVLAVVIGTFARHAGRRDGGRGAWSPETVLGLCGTASLALIVAFMLVRPGFAPRYVTPAMPSLLFGLALWARWMAVRDARMVIIVVAVLLSTAAGLVLAMLTQPDRDARHLFNLERPSAWLAERRPTRLVMFWDGPIGALTPDAALDAVGGFFLRRGGRPLTVVVARATPAQDPNRAVLARATPGSVILWTANDSLPDDRRPRIAHYDAGYDCRDFGGGQLTMTACRPK</sequence>
<feature type="transmembrane region" description="Helical" evidence="1">
    <location>
        <begin position="302"/>
        <end position="321"/>
    </location>
</feature>
<feature type="transmembrane region" description="Helical" evidence="1">
    <location>
        <begin position="71"/>
        <end position="95"/>
    </location>
</feature>
<keyword evidence="1" id="KW-1133">Transmembrane helix</keyword>
<organism evidence="2 3">
    <name type="scientific">Sphingomonas hylomeconis</name>
    <dbReference type="NCBI Taxonomy" id="1395958"/>
    <lineage>
        <taxon>Bacteria</taxon>
        <taxon>Pseudomonadati</taxon>
        <taxon>Pseudomonadota</taxon>
        <taxon>Alphaproteobacteria</taxon>
        <taxon>Sphingomonadales</taxon>
        <taxon>Sphingomonadaceae</taxon>
        <taxon>Sphingomonas</taxon>
    </lineage>
</organism>
<feature type="transmembrane region" description="Helical" evidence="1">
    <location>
        <begin position="132"/>
        <end position="150"/>
    </location>
</feature>
<keyword evidence="3" id="KW-1185">Reference proteome</keyword>
<dbReference type="Proteomes" id="UP001595713">
    <property type="component" value="Unassembled WGS sequence"/>
</dbReference>
<dbReference type="EMBL" id="JBHRXP010000007">
    <property type="protein sequence ID" value="MFC3581306.1"/>
    <property type="molecule type" value="Genomic_DNA"/>
</dbReference>
<evidence type="ECO:0008006" key="4">
    <source>
        <dbReference type="Google" id="ProtNLM"/>
    </source>
</evidence>